<dbReference type="OrthoDB" id="42202at2759"/>
<gene>
    <name evidence="2" type="ORF">PSNMU_V1.4_AUG-EV-PASAV3_0030950</name>
</gene>
<name>A0A448Z2V8_9STRA</name>
<dbReference type="SUPFAM" id="SSF56784">
    <property type="entry name" value="HAD-like"/>
    <property type="match status" value="1"/>
</dbReference>
<protein>
    <submittedName>
        <fullName evidence="2">Uncharacterized protein</fullName>
    </submittedName>
</protein>
<evidence type="ECO:0000313" key="3">
    <source>
        <dbReference type="Proteomes" id="UP000291116"/>
    </source>
</evidence>
<proteinExistence type="predicted"/>
<feature type="region of interest" description="Disordered" evidence="1">
    <location>
        <begin position="100"/>
        <end position="151"/>
    </location>
</feature>
<feature type="region of interest" description="Disordered" evidence="1">
    <location>
        <begin position="169"/>
        <end position="195"/>
    </location>
</feature>
<dbReference type="Gene3D" id="3.40.50.1000">
    <property type="entry name" value="HAD superfamily/HAD-like"/>
    <property type="match status" value="1"/>
</dbReference>
<feature type="compositionally biased region" description="Pro residues" evidence="1">
    <location>
        <begin position="131"/>
        <end position="145"/>
    </location>
</feature>
<keyword evidence="3" id="KW-1185">Reference proteome</keyword>
<sequence>MLLKSLGRCRAPRTLLQPPSTTTASVFGGGSRRSVPVADGRTRRICPAQRGMSYSRMLDMGGAPSAKSDQSLIRTVNASKNSKLQAVAFDFKVLINTTTNDANANIDGNPKENGAAAPEWSRTDRSTTRQSPPPLPPPPTTPPTGEPSATANFIDTDRIKQVASLLNVKLGSSPEETDPVPTKKAPPKPKDYDPSAADIRAKYASKLKGGLAGIELAKSQVSETLTKGDAAGHLAARKIALMGDNTAAGATGGGSKKWLPSQAATQLLTLLTHRSIRVCLLPILSAGPGGADGSGEEPRMEDFGAQLKNVVIDNMVPSLGSGGDGEDNEDGIENALRKGVLDELDLDPNRVLLVSDRDAYLRAGRDMGMNICRIRARNARRGNITAQYTIESVEEVRDVVNEINGISFNVVLNR</sequence>
<dbReference type="AlphaFoldDB" id="A0A448Z2V8"/>
<dbReference type="EMBL" id="CAACVS010000085">
    <property type="protein sequence ID" value="VEU36340.1"/>
    <property type="molecule type" value="Genomic_DNA"/>
</dbReference>
<feature type="region of interest" description="Disordered" evidence="1">
    <location>
        <begin position="17"/>
        <end position="37"/>
    </location>
</feature>
<dbReference type="Proteomes" id="UP000291116">
    <property type="component" value="Unassembled WGS sequence"/>
</dbReference>
<dbReference type="InterPro" id="IPR036412">
    <property type="entry name" value="HAD-like_sf"/>
</dbReference>
<accession>A0A448Z2V8</accession>
<organism evidence="2 3">
    <name type="scientific">Pseudo-nitzschia multistriata</name>
    <dbReference type="NCBI Taxonomy" id="183589"/>
    <lineage>
        <taxon>Eukaryota</taxon>
        <taxon>Sar</taxon>
        <taxon>Stramenopiles</taxon>
        <taxon>Ochrophyta</taxon>
        <taxon>Bacillariophyta</taxon>
        <taxon>Bacillariophyceae</taxon>
        <taxon>Bacillariophycidae</taxon>
        <taxon>Bacillariales</taxon>
        <taxon>Bacillariaceae</taxon>
        <taxon>Pseudo-nitzschia</taxon>
    </lineage>
</organism>
<dbReference type="InterPro" id="IPR023214">
    <property type="entry name" value="HAD_sf"/>
</dbReference>
<evidence type="ECO:0000256" key="1">
    <source>
        <dbReference type="SAM" id="MobiDB-lite"/>
    </source>
</evidence>
<evidence type="ECO:0000313" key="2">
    <source>
        <dbReference type="EMBL" id="VEU36340.1"/>
    </source>
</evidence>
<reference evidence="2 3" key="1">
    <citation type="submission" date="2019-01" db="EMBL/GenBank/DDBJ databases">
        <authorList>
            <person name="Ferrante I. M."/>
        </authorList>
    </citation>
    <scope>NUCLEOTIDE SEQUENCE [LARGE SCALE GENOMIC DNA]</scope>
    <source>
        <strain evidence="2 3">B856</strain>
    </source>
</reference>